<dbReference type="Proteomes" id="UP001642483">
    <property type="component" value="Unassembled WGS sequence"/>
</dbReference>
<name>A0ABP0G3B0_CLALP</name>
<accession>A0ABP0G3B0</accession>
<reference evidence="1 2" key="1">
    <citation type="submission" date="2024-02" db="EMBL/GenBank/DDBJ databases">
        <authorList>
            <person name="Daric V."/>
            <person name="Darras S."/>
        </authorList>
    </citation>
    <scope>NUCLEOTIDE SEQUENCE [LARGE SCALE GENOMIC DNA]</scope>
</reference>
<proteinExistence type="predicted"/>
<evidence type="ECO:0000313" key="1">
    <source>
        <dbReference type="EMBL" id="CAK8685587.1"/>
    </source>
</evidence>
<dbReference type="EMBL" id="CAWYQH010000100">
    <property type="protein sequence ID" value="CAK8685587.1"/>
    <property type="molecule type" value="Genomic_DNA"/>
</dbReference>
<comment type="caution">
    <text evidence="1">The sequence shown here is derived from an EMBL/GenBank/DDBJ whole genome shotgun (WGS) entry which is preliminary data.</text>
</comment>
<gene>
    <name evidence="1" type="ORF">CVLEPA_LOCUS16701</name>
</gene>
<protein>
    <submittedName>
        <fullName evidence="1">Uncharacterized protein</fullName>
    </submittedName>
</protein>
<organism evidence="1 2">
    <name type="scientific">Clavelina lepadiformis</name>
    <name type="common">Light-bulb sea squirt</name>
    <name type="synonym">Ascidia lepadiformis</name>
    <dbReference type="NCBI Taxonomy" id="159417"/>
    <lineage>
        <taxon>Eukaryota</taxon>
        <taxon>Metazoa</taxon>
        <taxon>Chordata</taxon>
        <taxon>Tunicata</taxon>
        <taxon>Ascidiacea</taxon>
        <taxon>Aplousobranchia</taxon>
        <taxon>Clavelinidae</taxon>
        <taxon>Clavelina</taxon>
    </lineage>
</organism>
<keyword evidence="2" id="KW-1185">Reference proteome</keyword>
<sequence length="97" mass="11170">MPVLNDSIRVKVQNGSSQHGIMLDFRYCDGLPSQKHAMQQLFQRTQGFDKSVRNFLEVIAQMGKMAYPNDEQHEMCSSVLYNLLVRGEREIVNKPLI</sequence>
<evidence type="ECO:0000313" key="2">
    <source>
        <dbReference type="Proteomes" id="UP001642483"/>
    </source>
</evidence>